<dbReference type="SUPFAM" id="SSF49299">
    <property type="entry name" value="PKD domain"/>
    <property type="match status" value="1"/>
</dbReference>
<organism evidence="2 3">
    <name type="scientific">Lishizhenia tianjinensis</name>
    <dbReference type="NCBI Taxonomy" id="477690"/>
    <lineage>
        <taxon>Bacteria</taxon>
        <taxon>Pseudomonadati</taxon>
        <taxon>Bacteroidota</taxon>
        <taxon>Flavobacteriia</taxon>
        <taxon>Flavobacteriales</taxon>
        <taxon>Crocinitomicaceae</taxon>
        <taxon>Lishizhenia</taxon>
    </lineage>
</organism>
<dbReference type="Gene3D" id="2.60.40.10">
    <property type="entry name" value="Immunoglobulins"/>
    <property type="match status" value="1"/>
</dbReference>
<dbReference type="InterPro" id="IPR052918">
    <property type="entry name" value="Motility_Chemotaxis_Reg"/>
</dbReference>
<dbReference type="PROSITE" id="PS50093">
    <property type="entry name" value="PKD"/>
    <property type="match status" value="1"/>
</dbReference>
<dbReference type="Pfam" id="PF13585">
    <property type="entry name" value="CHU_C"/>
    <property type="match status" value="1"/>
</dbReference>
<proteinExistence type="predicted"/>
<dbReference type="InterPro" id="IPR022409">
    <property type="entry name" value="PKD/Chitinase_dom"/>
</dbReference>
<dbReference type="EMBL" id="FPAS01000004">
    <property type="protein sequence ID" value="SFT79182.1"/>
    <property type="molecule type" value="Genomic_DNA"/>
</dbReference>
<name>A0A1I7AW71_9FLAO</name>
<keyword evidence="3" id="KW-1185">Reference proteome</keyword>
<evidence type="ECO:0000313" key="2">
    <source>
        <dbReference type="EMBL" id="SFT79182.1"/>
    </source>
</evidence>
<dbReference type="Pfam" id="PF25778">
    <property type="entry name" value="DUF7948"/>
    <property type="match status" value="1"/>
</dbReference>
<gene>
    <name evidence="2" type="ORF">SAMN05216474_2347</name>
</gene>
<evidence type="ECO:0000259" key="1">
    <source>
        <dbReference type="PROSITE" id="PS50093"/>
    </source>
</evidence>
<dbReference type="InterPro" id="IPR000601">
    <property type="entry name" value="PKD_dom"/>
</dbReference>
<dbReference type="CDD" id="cd00146">
    <property type="entry name" value="PKD"/>
    <property type="match status" value="1"/>
</dbReference>
<dbReference type="PANTHER" id="PTHR35580">
    <property type="entry name" value="CELL SURFACE GLYCOPROTEIN (S-LAYER PROTEIN)-LIKE PROTEIN"/>
    <property type="match status" value="1"/>
</dbReference>
<dbReference type="RefSeq" id="WP_090250037.1">
    <property type="nucleotide sequence ID" value="NZ_FPAS01000004.1"/>
</dbReference>
<dbReference type="PANTHER" id="PTHR35580:SF1">
    <property type="entry name" value="PHYTASE-LIKE DOMAIN-CONTAINING PROTEIN"/>
    <property type="match status" value="1"/>
</dbReference>
<dbReference type="InterPro" id="IPR035986">
    <property type="entry name" value="PKD_dom_sf"/>
</dbReference>
<accession>A0A1I7AW71</accession>
<reference evidence="2 3" key="1">
    <citation type="submission" date="2016-10" db="EMBL/GenBank/DDBJ databases">
        <authorList>
            <person name="de Groot N.N."/>
        </authorList>
    </citation>
    <scope>NUCLEOTIDE SEQUENCE [LARGE SCALE GENOMIC DNA]</scope>
    <source>
        <strain evidence="2 3">CGMCC 1.7005</strain>
    </source>
</reference>
<dbReference type="InterPro" id="IPR026341">
    <property type="entry name" value="T9SS_type_B"/>
</dbReference>
<sequence>MKVLRRYWFLAQKMFNFNDLKLLTFILTTCFIVLFSTGQENPWIHPNKGQWENNILYKVELSAGAMFIEKDAFTYVFTNYKGRHDHDGEEHAHQHEEDVKFHAMKSTFLNSSWKGEVIEKDSSDFYRNYIIGNDSSQWQSNLHAYRSITLKDFYPNIDLLLESKEEQLKYSFIVHPGGNPDKIIIEHEGEDKLFLDEENNLHHQSSLGNLMESKPISYLLLGDTKKEISSSYQLTGNKTKFLIPDYDPNQTLIIDPFLTFSSFTGSTADNWGFTATPDKNANLIAGGIVVGIGYPISTGAYDGTFNGGEGSILWDVAISKFNSNGTALLYSTYLGGSGNETAHSIVANSAGELFVLGVTSSANFPMAGTPHQNTFSGGSLVQENSIQFSGTDIYIARLNATGTSLLASTYMGGSSNDGLNTGNLQYNYGDQFRGEITLDASGNVYFSSTTQSSNFPTLNASDNSLGGVRDAVVGKFNSTLTSLIWSTYYGGSGDETGNALQVSSTGSVYLTGGTTSTNLTLNGGQSTSFIGGLSDGYLVRLNGTNSNVTGGTYLGTTDYDQSFFVQIDMSNKIYVFGQTEGSVPITPGKYGVANSGQFIMRFSENLANKEWQTSVGSGSGTVEISPTAFLVSDCNEIYYAGWGGTLNNQFGQATGSSTLNFPTTTGAYQTTTNGNNFYIGVLGPNGVGLDYATFIGGTTGPNNHVDGGTSRFDKGGRIYHAVCGGCGGNATGFTTTPGVVSPTNQSSNCNLAAFKFDLGSIQSALSAPNPYVCIPNPVTFQNASNNGNSYFWDFGDGNTSTQFAPTHTYNTPGSYQVMLVVSDSNGCFQDDTAYFDLDAFLFQGAITQPPSAICPGDSIQLEASGGINYSWSPAQFLDDPNSPTPTASVTQNTTFTVIVSDSCGSDTLSVLVEVYDVNTNSSQDTMLCLGQSAQLWASGGVAYSWSPSNSLNVNNQANVTATPTVTTTYIIEITTADGCVIEEEIFVEVFNNVPTPVLPDTVPLCKNSSTTITASGGTSYIWSPPTGLNSTTTASVICSVLNDQMYTVGFTNACGTVYDSVFVDVIVVDAQAGNDTIICPGDTAFVWASGGVDYSWKPSAYTFNPGVANTFVYPPTASIFTVEVTDINGCVDTANVFINHYPTPEVLTNEDQYGFIGDAFDLIATGNSAGGSYQWTPAETVDCPTCPTTVAHPENSTTYIVLFTDENGCQDDAAINIYFDPIVYVPNTFTPDNDAHNNFFKVEASNITDFELLIFNRWGELIYKMTDPSDTWDGTYKGVLCKDGTYVWKMTYKSIKGDKTVQTGHINILK</sequence>
<dbReference type="InterPro" id="IPR057708">
    <property type="entry name" value="DUF7948"/>
</dbReference>
<feature type="domain" description="PKD" evidence="1">
    <location>
        <begin position="789"/>
        <end position="826"/>
    </location>
</feature>
<dbReference type="OrthoDB" id="1652165at2"/>
<dbReference type="STRING" id="477690.SAMN05216474_2347"/>
<dbReference type="NCBIfam" id="TIGR04131">
    <property type="entry name" value="Bac_Flav_CTERM"/>
    <property type="match status" value="1"/>
</dbReference>
<evidence type="ECO:0000313" key="3">
    <source>
        <dbReference type="Proteomes" id="UP000236454"/>
    </source>
</evidence>
<dbReference type="InterPro" id="IPR013783">
    <property type="entry name" value="Ig-like_fold"/>
</dbReference>
<dbReference type="Pfam" id="PF18911">
    <property type="entry name" value="PKD_4"/>
    <property type="match status" value="1"/>
</dbReference>
<dbReference type="Proteomes" id="UP000236454">
    <property type="component" value="Unassembled WGS sequence"/>
</dbReference>
<dbReference type="SMART" id="SM00089">
    <property type="entry name" value="PKD"/>
    <property type="match status" value="1"/>
</dbReference>
<protein>
    <submittedName>
        <fullName evidence="2">Gliding motility-associated C-terminal domain-containing protein</fullName>
    </submittedName>
</protein>